<protein>
    <submittedName>
        <fullName evidence="1">Uncharacterized protein</fullName>
    </submittedName>
</protein>
<accession>A0A8K0DJC8</accession>
<evidence type="ECO:0000313" key="1">
    <source>
        <dbReference type="EMBL" id="KAF2904386.1"/>
    </source>
</evidence>
<gene>
    <name evidence="1" type="ORF">ILUMI_01788</name>
</gene>
<sequence length="127" mass="15527">MTKLSEQRLKKEHDTLRQHLSNLMLPYIDLCRKYKNSKRLIDVLRARSTILPLNEYANRNETKYEPGILTEKHMEISNQEVQLMQDRYEFEVHKLHTVMKRFEHKENYSYLPLDRRTNECLRLFTET</sequence>
<dbReference type="Proteomes" id="UP000801492">
    <property type="component" value="Unassembled WGS sequence"/>
</dbReference>
<evidence type="ECO:0000313" key="2">
    <source>
        <dbReference type="Proteomes" id="UP000801492"/>
    </source>
</evidence>
<keyword evidence="2" id="KW-1185">Reference proteome</keyword>
<comment type="caution">
    <text evidence="1">The sequence shown here is derived from an EMBL/GenBank/DDBJ whole genome shotgun (WGS) entry which is preliminary data.</text>
</comment>
<dbReference type="EMBL" id="VTPC01000785">
    <property type="protein sequence ID" value="KAF2904386.1"/>
    <property type="molecule type" value="Genomic_DNA"/>
</dbReference>
<proteinExistence type="predicted"/>
<organism evidence="1 2">
    <name type="scientific">Ignelater luminosus</name>
    <name type="common">Cucubano</name>
    <name type="synonym">Pyrophorus luminosus</name>
    <dbReference type="NCBI Taxonomy" id="2038154"/>
    <lineage>
        <taxon>Eukaryota</taxon>
        <taxon>Metazoa</taxon>
        <taxon>Ecdysozoa</taxon>
        <taxon>Arthropoda</taxon>
        <taxon>Hexapoda</taxon>
        <taxon>Insecta</taxon>
        <taxon>Pterygota</taxon>
        <taxon>Neoptera</taxon>
        <taxon>Endopterygota</taxon>
        <taxon>Coleoptera</taxon>
        <taxon>Polyphaga</taxon>
        <taxon>Elateriformia</taxon>
        <taxon>Elateroidea</taxon>
        <taxon>Elateridae</taxon>
        <taxon>Agrypninae</taxon>
        <taxon>Pyrophorini</taxon>
        <taxon>Ignelater</taxon>
    </lineage>
</organism>
<reference evidence="1" key="1">
    <citation type="submission" date="2019-08" db="EMBL/GenBank/DDBJ databases">
        <title>The genome of the North American firefly Photinus pyralis.</title>
        <authorList>
            <consortium name="Photinus pyralis genome working group"/>
            <person name="Fallon T.R."/>
            <person name="Sander Lower S.E."/>
            <person name="Weng J.-K."/>
        </authorList>
    </citation>
    <scope>NUCLEOTIDE SEQUENCE</scope>
    <source>
        <strain evidence="1">TRF0915ILg1</strain>
        <tissue evidence="1">Whole body</tissue>
    </source>
</reference>
<dbReference type="OrthoDB" id="10255048at2759"/>
<dbReference type="AlphaFoldDB" id="A0A8K0DJC8"/>
<name>A0A8K0DJC8_IGNLU</name>